<evidence type="ECO:0000256" key="2">
    <source>
        <dbReference type="ARBA" id="ARBA00004141"/>
    </source>
</evidence>
<evidence type="ECO:0000256" key="8">
    <source>
        <dbReference type="ARBA" id="ARBA00022786"/>
    </source>
</evidence>
<evidence type="ECO:0000256" key="12">
    <source>
        <dbReference type="PROSITE-ProRule" id="PRU00175"/>
    </source>
</evidence>
<proteinExistence type="predicted"/>
<feature type="transmembrane region" description="Helical" evidence="14">
    <location>
        <begin position="43"/>
        <end position="63"/>
    </location>
</feature>
<dbReference type="AlphaFoldDB" id="A0A7S4QJ18"/>
<dbReference type="GO" id="GO:0061630">
    <property type="term" value="F:ubiquitin protein ligase activity"/>
    <property type="evidence" value="ECO:0007669"/>
    <property type="project" value="UniProtKB-EC"/>
</dbReference>
<dbReference type="PANTHER" id="PTHR45977:SF4">
    <property type="entry name" value="RING-TYPE DOMAIN-CONTAINING PROTEIN"/>
    <property type="match status" value="1"/>
</dbReference>
<dbReference type="PANTHER" id="PTHR45977">
    <property type="entry name" value="TARGET OF ERK KINASE MPK-1"/>
    <property type="match status" value="1"/>
</dbReference>
<evidence type="ECO:0000256" key="5">
    <source>
        <dbReference type="ARBA" id="ARBA00022692"/>
    </source>
</evidence>
<keyword evidence="11 14" id="KW-0472">Membrane</keyword>
<evidence type="ECO:0000313" key="16">
    <source>
        <dbReference type="EMBL" id="CAE4585209.1"/>
    </source>
</evidence>
<dbReference type="SUPFAM" id="SSF57850">
    <property type="entry name" value="RING/U-box"/>
    <property type="match status" value="1"/>
</dbReference>
<feature type="compositionally biased region" description="Polar residues" evidence="13">
    <location>
        <begin position="283"/>
        <end position="298"/>
    </location>
</feature>
<dbReference type="InterPro" id="IPR001841">
    <property type="entry name" value="Znf_RING"/>
</dbReference>
<evidence type="ECO:0000256" key="3">
    <source>
        <dbReference type="ARBA" id="ARBA00012483"/>
    </source>
</evidence>
<feature type="region of interest" description="Disordered" evidence="13">
    <location>
        <begin position="107"/>
        <end position="145"/>
    </location>
</feature>
<accession>A0A7S4QJ18</accession>
<dbReference type="Pfam" id="PF13639">
    <property type="entry name" value="zf-RING_2"/>
    <property type="match status" value="1"/>
</dbReference>
<dbReference type="Gene3D" id="3.30.40.10">
    <property type="entry name" value="Zinc/RING finger domain, C3HC4 (zinc finger)"/>
    <property type="match status" value="1"/>
</dbReference>
<dbReference type="EMBL" id="HBNS01004424">
    <property type="protein sequence ID" value="CAE4585209.1"/>
    <property type="molecule type" value="Transcribed_RNA"/>
</dbReference>
<feature type="region of interest" description="Disordered" evidence="13">
    <location>
        <begin position="207"/>
        <end position="248"/>
    </location>
</feature>
<evidence type="ECO:0000256" key="13">
    <source>
        <dbReference type="SAM" id="MobiDB-lite"/>
    </source>
</evidence>
<protein>
    <recommendedName>
        <fullName evidence="3">RING-type E3 ubiquitin transferase</fullName>
        <ecNumber evidence="3">2.3.2.27</ecNumber>
    </recommendedName>
</protein>
<keyword evidence="6" id="KW-0479">Metal-binding</keyword>
<keyword evidence="5 14" id="KW-0812">Transmembrane</keyword>
<dbReference type="GO" id="GO:0016567">
    <property type="term" value="P:protein ubiquitination"/>
    <property type="evidence" value="ECO:0007669"/>
    <property type="project" value="TreeGrafter"/>
</dbReference>
<dbReference type="GO" id="GO:0008270">
    <property type="term" value="F:zinc ion binding"/>
    <property type="evidence" value="ECO:0007669"/>
    <property type="project" value="UniProtKB-KW"/>
</dbReference>
<dbReference type="SMART" id="SM00184">
    <property type="entry name" value="RING"/>
    <property type="match status" value="1"/>
</dbReference>
<evidence type="ECO:0000256" key="9">
    <source>
        <dbReference type="ARBA" id="ARBA00022833"/>
    </source>
</evidence>
<dbReference type="CDD" id="cd16454">
    <property type="entry name" value="RING-H2_PA-TM-RING"/>
    <property type="match status" value="1"/>
</dbReference>
<dbReference type="EC" id="2.3.2.27" evidence="3"/>
<feature type="region of interest" description="Disordered" evidence="13">
    <location>
        <begin position="262"/>
        <end position="298"/>
    </location>
</feature>
<feature type="domain" description="RING-type" evidence="15">
    <location>
        <begin position="156"/>
        <end position="198"/>
    </location>
</feature>
<evidence type="ECO:0000256" key="14">
    <source>
        <dbReference type="SAM" id="Phobius"/>
    </source>
</evidence>
<reference evidence="16" key="1">
    <citation type="submission" date="2021-01" db="EMBL/GenBank/DDBJ databases">
        <authorList>
            <person name="Corre E."/>
            <person name="Pelletier E."/>
            <person name="Niang G."/>
            <person name="Scheremetjew M."/>
            <person name="Finn R."/>
            <person name="Kale V."/>
            <person name="Holt S."/>
            <person name="Cochrane G."/>
            <person name="Meng A."/>
            <person name="Brown T."/>
            <person name="Cohen L."/>
        </authorList>
    </citation>
    <scope>NUCLEOTIDE SEQUENCE</scope>
    <source>
        <strain evidence="16">GSO104</strain>
    </source>
</reference>
<dbReference type="InterPro" id="IPR013083">
    <property type="entry name" value="Znf_RING/FYVE/PHD"/>
</dbReference>
<dbReference type="GO" id="GO:0016020">
    <property type="term" value="C:membrane"/>
    <property type="evidence" value="ECO:0007669"/>
    <property type="project" value="UniProtKB-SubCell"/>
</dbReference>
<dbReference type="GO" id="GO:0006511">
    <property type="term" value="P:ubiquitin-dependent protein catabolic process"/>
    <property type="evidence" value="ECO:0007669"/>
    <property type="project" value="TreeGrafter"/>
</dbReference>
<organism evidence="16">
    <name type="scientific">Ditylum brightwellii</name>
    <dbReference type="NCBI Taxonomy" id="49249"/>
    <lineage>
        <taxon>Eukaryota</taxon>
        <taxon>Sar</taxon>
        <taxon>Stramenopiles</taxon>
        <taxon>Ochrophyta</taxon>
        <taxon>Bacillariophyta</taxon>
        <taxon>Mediophyceae</taxon>
        <taxon>Lithodesmiophycidae</taxon>
        <taxon>Lithodesmiales</taxon>
        <taxon>Lithodesmiaceae</taxon>
        <taxon>Ditylum</taxon>
    </lineage>
</organism>
<comment type="catalytic activity">
    <reaction evidence="1">
        <text>S-ubiquitinyl-[E2 ubiquitin-conjugating enzyme]-L-cysteine + [acceptor protein]-L-lysine = [E2 ubiquitin-conjugating enzyme]-L-cysteine + N(6)-ubiquitinyl-[acceptor protein]-L-lysine.</text>
        <dbReference type="EC" id="2.3.2.27"/>
    </reaction>
</comment>
<evidence type="ECO:0000256" key="4">
    <source>
        <dbReference type="ARBA" id="ARBA00022679"/>
    </source>
</evidence>
<evidence type="ECO:0000256" key="11">
    <source>
        <dbReference type="ARBA" id="ARBA00023136"/>
    </source>
</evidence>
<keyword evidence="4" id="KW-0808">Transferase</keyword>
<sequence length="298" mass="32684">MNTCIELLQTIYEQRGKSGDKESIRVLLDGYSEWWPDYAGDPVGWIGFVFMIFMCCTTLSLFFTTGFTRVGEGFVIPQGTGGGARGRQGPRLLTTDEARSLPEVKYRGEGSVTSHKNNDNGRLVVADDDGESDGENATESISRDTVQTEHYADSCCTICLEDYEMEETLVVLPCQHTFHSDCIVPWLTERSPTCPLCKTTFAATSVGGEDEENNNEGNVEDSPQTPEIDENSHSQAETEAHPESQGIWSTITRNGLMSMFRRGAGSEGRTDNSGSGLEEPLLQENQISADANSTIHVV</sequence>
<keyword evidence="7 12" id="KW-0863">Zinc-finger</keyword>
<comment type="subcellular location">
    <subcellularLocation>
        <location evidence="2">Membrane</location>
        <topology evidence="2">Multi-pass membrane protein</topology>
    </subcellularLocation>
</comment>
<dbReference type="PROSITE" id="PS50089">
    <property type="entry name" value="ZF_RING_2"/>
    <property type="match status" value="1"/>
</dbReference>
<keyword evidence="10 14" id="KW-1133">Transmembrane helix</keyword>
<evidence type="ECO:0000256" key="1">
    <source>
        <dbReference type="ARBA" id="ARBA00000900"/>
    </source>
</evidence>
<keyword evidence="9" id="KW-0862">Zinc</keyword>
<evidence type="ECO:0000259" key="15">
    <source>
        <dbReference type="PROSITE" id="PS50089"/>
    </source>
</evidence>
<evidence type="ECO:0000256" key="10">
    <source>
        <dbReference type="ARBA" id="ARBA00022989"/>
    </source>
</evidence>
<feature type="compositionally biased region" description="Basic and acidic residues" evidence="13">
    <location>
        <begin position="230"/>
        <end position="242"/>
    </location>
</feature>
<keyword evidence="8" id="KW-0833">Ubl conjugation pathway</keyword>
<evidence type="ECO:0000256" key="6">
    <source>
        <dbReference type="ARBA" id="ARBA00022723"/>
    </source>
</evidence>
<evidence type="ECO:0000256" key="7">
    <source>
        <dbReference type="ARBA" id="ARBA00022771"/>
    </source>
</evidence>
<feature type="compositionally biased region" description="Acidic residues" evidence="13">
    <location>
        <begin position="126"/>
        <end position="136"/>
    </location>
</feature>
<gene>
    <name evidence="16" type="ORF">DBRI00130_LOCUS3582</name>
</gene>
<name>A0A7S4QJ18_9STRA</name>